<dbReference type="EMBL" id="CP002160">
    <property type="protein sequence ID" value="ADL53910.1"/>
    <property type="molecule type" value="Genomic_DNA"/>
</dbReference>
<dbReference type="Gene3D" id="3.60.15.10">
    <property type="entry name" value="Ribonuclease Z/Hydroxyacylglutathione hydrolase-like"/>
    <property type="match status" value="1"/>
</dbReference>
<evidence type="ECO:0000313" key="3">
    <source>
        <dbReference type="Proteomes" id="UP000002730"/>
    </source>
</evidence>
<evidence type="ECO:0000313" key="2">
    <source>
        <dbReference type="EMBL" id="ADL53910.1"/>
    </source>
</evidence>
<dbReference type="RefSeq" id="WP_010074264.1">
    <property type="nucleotide sequence ID" value="NC_014393.1"/>
</dbReference>
<dbReference type="SMART" id="SM00849">
    <property type="entry name" value="Lactamase_B"/>
    <property type="match status" value="1"/>
</dbReference>
<protein>
    <submittedName>
        <fullName evidence="2">Beta-lactamase domain protein</fullName>
    </submittedName>
</protein>
<dbReference type="KEGG" id="ccb:Clocel_4249"/>
<evidence type="ECO:0000259" key="1">
    <source>
        <dbReference type="SMART" id="SM00849"/>
    </source>
</evidence>
<dbReference type="OrthoDB" id="9761531at2"/>
<feature type="domain" description="Metallo-beta-lactamase" evidence="1">
    <location>
        <begin position="23"/>
        <end position="213"/>
    </location>
</feature>
<reference evidence="2 3" key="1">
    <citation type="submission" date="2010-08" db="EMBL/GenBank/DDBJ databases">
        <title>Complete sequence of Clostridium cellulovorans 743B.</title>
        <authorList>
            <consortium name="US DOE Joint Genome Institute"/>
            <person name="Lucas S."/>
            <person name="Copeland A."/>
            <person name="Lapidus A."/>
            <person name="Cheng J.-F."/>
            <person name="Bruce D."/>
            <person name="Goodwin L."/>
            <person name="Pitluck S."/>
            <person name="Chertkov O."/>
            <person name="Detter J.C."/>
            <person name="Han C."/>
            <person name="Tapia R."/>
            <person name="Land M."/>
            <person name="Hauser L."/>
            <person name="Chang Y.-J."/>
            <person name="Jeffries C."/>
            <person name="Kyrpides N."/>
            <person name="Ivanova N."/>
            <person name="Mikhailova N."/>
            <person name="Hemme C.L."/>
            <person name="Woyke T."/>
        </authorList>
    </citation>
    <scope>NUCLEOTIDE SEQUENCE [LARGE SCALE GENOMIC DNA]</scope>
    <source>
        <strain evidence="3">ATCC 35296 / DSM 3052 / OCM 3 / 743B</strain>
    </source>
</reference>
<dbReference type="eggNOG" id="COG0491">
    <property type="taxonomic scope" value="Bacteria"/>
</dbReference>
<proteinExistence type="predicted"/>
<gene>
    <name evidence="2" type="ordered locus">Clocel_4249</name>
</gene>
<dbReference type="PANTHER" id="PTHR42951:SF22">
    <property type="entry name" value="METALLO BETA-LACTAMASE SUPERFAMILY LIPOPROTEIN"/>
    <property type="match status" value="1"/>
</dbReference>
<dbReference type="SUPFAM" id="SSF56281">
    <property type="entry name" value="Metallo-hydrolase/oxidoreductase"/>
    <property type="match status" value="1"/>
</dbReference>
<dbReference type="AlphaFoldDB" id="D9SNB8"/>
<dbReference type="InterPro" id="IPR050855">
    <property type="entry name" value="NDM-1-like"/>
</dbReference>
<dbReference type="STRING" id="573061.Clocel_4249"/>
<dbReference type="Proteomes" id="UP000002730">
    <property type="component" value="Chromosome"/>
</dbReference>
<sequence>MYTESFLLREISDNTYLIDDNGMATAYLIIGKDKALLIDTGMGFNNLYSVVKGITELPLVVVNTHGHCDHVWGNYQFEEAYISDKDKVLYDEAYSIDIRKSSMEMFKDMIPSNVTSEDIEKWINVASCKILSIKQGDLIDLGDRVLQVIETPGHTKGSIVLLDEKEKILFAGDSIIGRLWMHLEESISLKNYLKSIEGLKVYCNKFEKIYHGHTKYNEEPYDVSFVEEVIRDVSTIIEGKCVGTYLKDISGECLVCDFEHWSVWYKFKKNN</sequence>
<accession>D9SNB8</accession>
<dbReference type="Pfam" id="PF00753">
    <property type="entry name" value="Lactamase_B"/>
    <property type="match status" value="1"/>
</dbReference>
<name>D9SNB8_CLOC7</name>
<dbReference type="InterPro" id="IPR001279">
    <property type="entry name" value="Metallo-B-lactamas"/>
</dbReference>
<dbReference type="HOGENOM" id="CLU_030571_0_1_9"/>
<dbReference type="PANTHER" id="PTHR42951">
    <property type="entry name" value="METALLO-BETA-LACTAMASE DOMAIN-CONTAINING"/>
    <property type="match status" value="1"/>
</dbReference>
<organism evidence="2 3">
    <name type="scientific">Clostridium cellulovorans (strain ATCC 35296 / DSM 3052 / OCM 3 / 743B)</name>
    <dbReference type="NCBI Taxonomy" id="573061"/>
    <lineage>
        <taxon>Bacteria</taxon>
        <taxon>Bacillati</taxon>
        <taxon>Bacillota</taxon>
        <taxon>Clostridia</taxon>
        <taxon>Eubacteriales</taxon>
        <taxon>Clostridiaceae</taxon>
        <taxon>Clostridium</taxon>
    </lineage>
</organism>
<dbReference type="InterPro" id="IPR036866">
    <property type="entry name" value="RibonucZ/Hydroxyglut_hydro"/>
</dbReference>
<keyword evidence="3" id="KW-1185">Reference proteome</keyword>